<comment type="caution">
    <text evidence="1">The sequence shown here is derived from an EMBL/GenBank/DDBJ whole genome shotgun (WGS) entry which is preliminary data.</text>
</comment>
<protein>
    <submittedName>
        <fullName evidence="1">Uncharacterized protein</fullName>
    </submittedName>
</protein>
<accession>A0AAV4Q5Z2</accession>
<reference evidence="1 2" key="1">
    <citation type="submission" date="2021-06" db="EMBL/GenBank/DDBJ databases">
        <title>Caerostris extrusa draft genome.</title>
        <authorList>
            <person name="Kono N."/>
            <person name="Arakawa K."/>
        </authorList>
    </citation>
    <scope>NUCLEOTIDE SEQUENCE [LARGE SCALE GENOMIC DNA]</scope>
</reference>
<dbReference type="EMBL" id="BPLR01005763">
    <property type="protein sequence ID" value="GIY04875.1"/>
    <property type="molecule type" value="Genomic_DNA"/>
</dbReference>
<evidence type="ECO:0000313" key="1">
    <source>
        <dbReference type="EMBL" id="GIY04875.1"/>
    </source>
</evidence>
<sequence>MMLLASNVHKVKCPYFERRPDPRTDRKNQLWLERARQLTHSEGFVHSETSRFINVSREVPALLVLSPRTFFMRGSCVLTTVFFRRKKRDFKGHFTAGNLRQPIKSLLYGDTQNKAQFGGSLEKGKMQ</sequence>
<evidence type="ECO:0000313" key="2">
    <source>
        <dbReference type="Proteomes" id="UP001054945"/>
    </source>
</evidence>
<keyword evidence="2" id="KW-1185">Reference proteome</keyword>
<name>A0AAV4Q5Z2_CAEEX</name>
<organism evidence="1 2">
    <name type="scientific">Caerostris extrusa</name>
    <name type="common">Bark spider</name>
    <name type="synonym">Caerostris bankana</name>
    <dbReference type="NCBI Taxonomy" id="172846"/>
    <lineage>
        <taxon>Eukaryota</taxon>
        <taxon>Metazoa</taxon>
        <taxon>Ecdysozoa</taxon>
        <taxon>Arthropoda</taxon>
        <taxon>Chelicerata</taxon>
        <taxon>Arachnida</taxon>
        <taxon>Araneae</taxon>
        <taxon>Araneomorphae</taxon>
        <taxon>Entelegynae</taxon>
        <taxon>Araneoidea</taxon>
        <taxon>Araneidae</taxon>
        <taxon>Caerostris</taxon>
    </lineage>
</organism>
<gene>
    <name evidence="1" type="ORF">CEXT_400401</name>
</gene>
<dbReference type="Proteomes" id="UP001054945">
    <property type="component" value="Unassembled WGS sequence"/>
</dbReference>
<dbReference type="AlphaFoldDB" id="A0AAV4Q5Z2"/>
<proteinExistence type="predicted"/>